<reference evidence="2" key="1">
    <citation type="submission" date="2023-02" db="EMBL/GenBank/DDBJ databases">
        <title>Description and genomic characterization of Salipiger bruguierae sp. nov., isolated from the sediment of mangrove plant Bruguiera sexangula.</title>
        <authorList>
            <person name="Long M."/>
        </authorList>
    </citation>
    <scope>NUCLEOTIDE SEQUENCE</scope>
    <source>
        <strain evidence="2">H15</strain>
        <plasmid evidence="2">unnamed4</plasmid>
    </source>
</reference>
<name>A0AAU8ASE4_9RHOB</name>
<keyword evidence="2" id="KW-0614">Plasmid</keyword>
<dbReference type="InterPro" id="IPR015943">
    <property type="entry name" value="WD40/YVTN_repeat-like_dom_sf"/>
</dbReference>
<dbReference type="PANTHER" id="PTHR19879:SF9">
    <property type="entry name" value="TRANSCRIPTION INITIATION FACTOR TFIID SUBUNIT 5"/>
    <property type="match status" value="1"/>
</dbReference>
<dbReference type="Pfam" id="PF00400">
    <property type="entry name" value="WD40"/>
    <property type="match status" value="1"/>
</dbReference>
<organism evidence="2">
    <name type="scientific">Alloyangia sp. H15</name>
    <dbReference type="NCBI Taxonomy" id="3029062"/>
    <lineage>
        <taxon>Bacteria</taxon>
        <taxon>Pseudomonadati</taxon>
        <taxon>Pseudomonadota</taxon>
        <taxon>Alphaproteobacteria</taxon>
        <taxon>Rhodobacterales</taxon>
        <taxon>Roseobacteraceae</taxon>
        <taxon>Alloyangia</taxon>
    </lineage>
</organism>
<evidence type="ECO:0000313" key="2">
    <source>
        <dbReference type="EMBL" id="XCC97807.1"/>
    </source>
</evidence>
<evidence type="ECO:0000259" key="1">
    <source>
        <dbReference type="Pfam" id="PF12894"/>
    </source>
</evidence>
<dbReference type="SMART" id="SM00320">
    <property type="entry name" value="WD40"/>
    <property type="match status" value="2"/>
</dbReference>
<geneLocation type="plasmid" evidence="2">
    <name>unnamed4</name>
</geneLocation>
<dbReference type="SUPFAM" id="SSF82171">
    <property type="entry name" value="DPP6 N-terminal domain-like"/>
    <property type="match status" value="1"/>
</dbReference>
<dbReference type="Gene3D" id="2.130.10.10">
    <property type="entry name" value="YVTN repeat-like/Quinoprotein amine dehydrogenase"/>
    <property type="match status" value="2"/>
</dbReference>
<dbReference type="RefSeq" id="WP_353476697.1">
    <property type="nucleotide sequence ID" value="NZ_CP123389.1"/>
</dbReference>
<dbReference type="InterPro" id="IPR024977">
    <property type="entry name" value="Apc4-like_WD40_dom"/>
</dbReference>
<dbReference type="InterPro" id="IPR001680">
    <property type="entry name" value="WD40_rpt"/>
</dbReference>
<proteinExistence type="predicted"/>
<accession>A0AAU8ASE4</accession>
<protein>
    <recommendedName>
        <fullName evidence="1">Anaphase-promoting complex subunit 4-like WD40 domain-containing protein</fullName>
    </recommendedName>
</protein>
<dbReference type="PANTHER" id="PTHR19879">
    <property type="entry name" value="TRANSCRIPTION INITIATION FACTOR TFIID"/>
    <property type="match status" value="1"/>
</dbReference>
<sequence length="378" mass="39524">MTHHGTPQGALSLFDLIGRAWDLGCPVAQLVFNASQTAVAAPCSDGSVRFLPVADSEHPETRMRVEFDTGRMSIRPRKNGLPAAFGTGEPVVREEPGMCRLGTEGFAAIGLDGGLWRATARGQFLRIAQGSPAPFDALCDLPGEGGLAAVQGSELKIFGPDGAALPGSVPLAHGVRRLRLSPDGRTLACWRPGSLTLVDLATAAVVATVEGEGDLLDLAWSPDGRWIAGGCREKALLLYDTQARQADRIVDFPAPVGQVAFSAPARALIASGAFRTVGWRLPDLPFGDHGGEAIETGRAGLTLVEAVAAHPARDLCAVGYANGLVTLSRIGQRDEMMLREGTGRAVTALSWSADGSHLALGSDDGTAAIVTFPKSMFK</sequence>
<dbReference type="EMBL" id="CP123389">
    <property type="protein sequence ID" value="XCC97807.1"/>
    <property type="molecule type" value="Genomic_DNA"/>
</dbReference>
<feature type="domain" description="Anaphase-promoting complex subunit 4-like WD40" evidence="1">
    <location>
        <begin position="311"/>
        <end position="370"/>
    </location>
</feature>
<dbReference type="Pfam" id="PF12894">
    <property type="entry name" value="ANAPC4_WD40"/>
    <property type="match status" value="1"/>
</dbReference>
<gene>
    <name evidence="2" type="ORF">PVT71_28325</name>
</gene>
<dbReference type="AlphaFoldDB" id="A0AAU8ASE4"/>